<reference evidence="3 4" key="1">
    <citation type="submission" date="2018-03" db="EMBL/GenBank/DDBJ databases">
        <title>The draft genome of Sphingosinicella sp. GL-C-18.</title>
        <authorList>
            <person name="Liu L."/>
            <person name="Li L."/>
            <person name="Liang L."/>
            <person name="Zhang X."/>
            <person name="Wang T."/>
        </authorList>
    </citation>
    <scope>NUCLEOTIDE SEQUENCE [LARGE SCALE GENOMIC DNA]</scope>
    <source>
        <strain evidence="3 4">GL-C-18</strain>
    </source>
</reference>
<dbReference type="AlphaFoldDB" id="A0A2P7QER5"/>
<dbReference type="Proteomes" id="UP000241167">
    <property type="component" value="Unassembled WGS sequence"/>
</dbReference>
<evidence type="ECO:0000313" key="3">
    <source>
        <dbReference type="EMBL" id="PSJ36461.1"/>
    </source>
</evidence>
<name>A0A2P7QER5_9SPHN</name>
<comment type="caution">
    <text evidence="3">The sequence shown here is derived from an EMBL/GenBank/DDBJ whole genome shotgun (WGS) entry which is preliminary data.</text>
</comment>
<gene>
    <name evidence="3" type="ORF">C7I55_25650</name>
</gene>
<keyword evidence="1" id="KW-0732">Signal</keyword>
<accession>A0A2P7QER5</accession>
<evidence type="ECO:0000313" key="4">
    <source>
        <dbReference type="Proteomes" id="UP000241167"/>
    </source>
</evidence>
<sequence length="95" mass="10421">MRTRTLSLIAAAGLIPVAAATAFAASSSPDRQPTEAERAAIARVLQANGFVAWDDIELDDGRRWEIDDARLANGETWDVKLAPDTLRITRRSRDD</sequence>
<evidence type="ECO:0000259" key="2">
    <source>
        <dbReference type="Pfam" id="PF13670"/>
    </source>
</evidence>
<dbReference type="Pfam" id="PF13670">
    <property type="entry name" value="PepSY_2"/>
    <property type="match status" value="1"/>
</dbReference>
<evidence type="ECO:0000256" key="1">
    <source>
        <dbReference type="SAM" id="SignalP"/>
    </source>
</evidence>
<dbReference type="EMBL" id="PXYI01000013">
    <property type="protein sequence ID" value="PSJ36461.1"/>
    <property type="molecule type" value="Genomic_DNA"/>
</dbReference>
<proteinExistence type="predicted"/>
<dbReference type="RefSeq" id="WP_106515908.1">
    <property type="nucleotide sequence ID" value="NZ_PXYI01000013.1"/>
</dbReference>
<organism evidence="3 4">
    <name type="scientific">Allosphingosinicella deserti</name>
    <dbReference type="NCBI Taxonomy" id="2116704"/>
    <lineage>
        <taxon>Bacteria</taxon>
        <taxon>Pseudomonadati</taxon>
        <taxon>Pseudomonadota</taxon>
        <taxon>Alphaproteobacteria</taxon>
        <taxon>Sphingomonadales</taxon>
        <taxon>Sphingomonadaceae</taxon>
        <taxon>Allosphingosinicella</taxon>
    </lineage>
</organism>
<protein>
    <recommendedName>
        <fullName evidence="2">PepSY domain-containing protein</fullName>
    </recommendedName>
</protein>
<dbReference type="InterPro" id="IPR025711">
    <property type="entry name" value="PepSY"/>
</dbReference>
<feature type="domain" description="PepSY" evidence="2">
    <location>
        <begin position="9"/>
        <end position="91"/>
    </location>
</feature>
<keyword evidence="4" id="KW-1185">Reference proteome</keyword>
<feature type="signal peptide" evidence="1">
    <location>
        <begin position="1"/>
        <end position="24"/>
    </location>
</feature>
<feature type="chain" id="PRO_5015121371" description="PepSY domain-containing protein" evidence="1">
    <location>
        <begin position="25"/>
        <end position="95"/>
    </location>
</feature>
<dbReference type="OrthoDB" id="7933638at2"/>